<dbReference type="Proteomes" id="UP001268864">
    <property type="component" value="Unassembled WGS sequence"/>
</dbReference>
<evidence type="ECO:0000313" key="1">
    <source>
        <dbReference type="EMBL" id="MDS0284725.1"/>
    </source>
</evidence>
<gene>
    <name evidence="1" type="ORF">NDI86_21725</name>
</gene>
<organism evidence="1 2">
    <name type="scientific">Haloarcula onubensis</name>
    <dbReference type="NCBI Taxonomy" id="2950539"/>
    <lineage>
        <taxon>Archaea</taxon>
        <taxon>Methanobacteriati</taxon>
        <taxon>Methanobacteriota</taxon>
        <taxon>Stenosarchaea group</taxon>
        <taxon>Halobacteria</taxon>
        <taxon>Halobacteriales</taxon>
        <taxon>Haloarculaceae</taxon>
        <taxon>Haloarcula</taxon>
    </lineage>
</organism>
<sequence>MSRKTVTFPKDVFDRLDGLKHDDESWPEFGERVADVLEAQDGDVNTETNTVVVENVEEIARASAGEVENRMTRR</sequence>
<accession>A0ABU2FVB4</accession>
<evidence type="ECO:0000313" key="2">
    <source>
        <dbReference type="Proteomes" id="UP001268864"/>
    </source>
</evidence>
<comment type="caution">
    <text evidence="1">The sequence shown here is derived from an EMBL/GenBank/DDBJ whole genome shotgun (WGS) entry which is preliminary data.</text>
</comment>
<evidence type="ECO:0008006" key="3">
    <source>
        <dbReference type="Google" id="ProtNLM"/>
    </source>
</evidence>
<reference evidence="1 2" key="1">
    <citation type="submission" date="2022-06" db="EMBL/GenBank/DDBJ databases">
        <title>Halomicroarcula sp. a new haloarchaeum isolate from saline soil.</title>
        <authorList>
            <person name="Strakova D."/>
            <person name="Galisteo C."/>
            <person name="Sanchez-Porro C."/>
            <person name="Ventosa A."/>
        </authorList>
    </citation>
    <scope>NUCLEOTIDE SEQUENCE [LARGE SCALE GENOMIC DNA]</scope>
    <source>
        <strain evidence="1 2">S3CR25-11</strain>
    </source>
</reference>
<proteinExistence type="predicted"/>
<protein>
    <recommendedName>
        <fullName evidence="3">CopG family transcriptional regulator</fullName>
    </recommendedName>
</protein>
<dbReference type="EMBL" id="JAMQOS010000010">
    <property type="protein sequence ID" value="MDS0284725.1"/>
    <property type="molecule type" value="Genomic_DNA"/>
</dbReference>
<name>A0ABU2FVB4_9EURY</name>
<keyword evidence="2" id="KW-1185">Reference proteome</keyword>
<dbReference type="RefSeq" id="WP_310902391.1">
    <property type="nucleotide sequence ID" value="NZ_JAMQOS010000010.1"/>
</dbReference>